<name>A0A136LVS2_9BACT</name>
<dbReference type="Proteomes" id="UP000070457">
    <property type="component" value="Unassembled WGS sequence"/>
</dbReference>
<evidence type="ECO:0000313" key="2">
    <source>
        <dbReference type="EMBL" id="KXK25746.1"/>
    </source>
</evidence>
<keyword evidence="1" id="KW-0812">Transmembrane</keyword>
<reference evidence="2 3" key="1">
    <citation type="submission" date="2015-02" db="EMBL/GenBank/DDBJ databases">
        <title>Improved understanding of the partial-nitritation anammox process through 23 genomes representing the majority of the microbial community.</title>
        <authorList>
            <person name="Speth D.R."/>
            <person name="In T Zandt M."/>
            <person name="Guerrero Cruz S."/>
            <person name="Jetten M.S."/>
            <person name="Dutilh B.E."/>
        </authorList>
    </citation>
    <scope>NUCLEOTIDE SEQUENCE [LARGE SCALE GENOMIC DNA]</scope>
    <source>
        <strain evidence="2">OLB20</strain>
    </source>
</reference>
<sequence length="195" mass="22291">MKRIPFLKTAAAYLCIVYVLYIVLSTQLAFSVPYVPDDGTRPAVHQINTHISNFNWAMSTSGWLLGMTTTWRMFSPVDRQNWYLRTTLTYEDGGTSELPNPLTTDRSLLQRNLFDYREAKFQLNSYARDEIYQMYGDYLCRQHSADGRNVEEVEFSLDSVSIKPPAPGSSMVTKFMDITPAGLRVSHEKSIHSIS</sequence>
<evidence type="ECO:0000256" key="1">
    <source>
        <dbReference type="SAM" id="Phobius"/>
    </source>
</evidence>
<organism evidence="2 3">
    <name type="scientific">candidate division WS6 bacterium OLB20</name>
    <dbReference type="NCBI Taxonomy" id="1617426"/>
    <lineage>
        <taxon>Bacteria</taxon>
        <taxon>Candidatus Dojkabacteria</taxon>
    </lineage>
</organism>
<dbReference type="EMBL" id="JYNZ01000007">
    <property type="protein sequence ID" value="KXK25746.1"/>
    <property type="molecule type" value="Genomic_DNA"/>
</dbReference>
<proteinExistence type="predicted"/>
<comment type="caution">
    <text evidence="2">The sequence shown here is derived from an EMBL/GenBank/DDBJ whole genome shotgun (WGS) entry which is preliminary data.</text>
</comment>
<keyword evidence="1" id="KW-1133">Transmembrane helix</keyword>
<feature type="transmembrane region" description="Helical" evidence="1">
    <location>
        <begin position="12"/>
        <end position="34"/>
    </location>
</feature>
<accession>A0A136LVS2</accession>
<keyword evidence="1" id="KW-0472">Membrane</keyword>
<gene>
    <name evidence="2" type="ORF">TR69_WS6001001553</name>
</gene>
<evidence type="ECO:0000313" key="3">
    <source>
        <dbReference type="Proteomes" id="UP000070457"/>
    </source>
</evidence>
<dbReference type="STRING" id="1617426.TR69_WS6001001553"/>
<protein>
    <submittedName>
        <fullName evidence="2">Uncharacterized protein</fullName>
    </submittedName>
</protein>
<dbReference type="AlphaFoldDB" id="A0A136LVS2"/>